<protein>
    <recommendedName>
        <fullName evidence="4">RRM domain-containing protein</fullName>
    </recommendedName>
</protein>
<dbReference type="InterPro" id="IPR034215">
    <property type="entry name" value="RBM42_RRM"/>
</dbReference>
<reference evidence="5" key="1">
    <citation type="submission" date="2015-03" db="EMBL/GenBank/DDBJ databases">
        <title>A transcriptome of Araucaria cunninghamii, an australian fine timber species.</title>
        <authorList>
            <person name="Jing Yi C.J.Y."/>
            <person name="Yin San L.Y.S."/>
            <person name="Abdul Karim S.S."/>
            <person name="Wan Azmi N.N."/>
            <person name="Hercus R.R."/>
            <person name="Croft L.L."/>
        </authorList>
    </citation>
    <scope>NUCLEOTIDE SEQUENCE</scope>
    <source>
        <strain evidence="5">MI0301</strain>
        <tissue evidence="5">Leaf</tissue>
    </source>
</reference>
<feature type="region of interest" description="Disordered" evidence="3">
    <location>
        <begin position="425"/>
        <end position="444"/>
    </location>
</feature>
<feature type="compositionally biased region" description="Low complexity" evidence="3">
    <location>
        <begin position="35"/>
        <end position="49"/>
    </location>
</feature>
<evidence type="ECO:0000256" key="2">
    <source>
        <dbReference type="PROSITE-ProRule" id="PRU00176"/>
    </source>
</evidence>
<dbReference type="AlphaFoldDB" id="A0A0D6R5H4"/>
<feature type="compositionally biased region" description="Basic residues" evidence="3">
    <location>
        <begin position="426"/>
        <end position="444"/>
    </location>
</feature>
<evidence type="ECO:0000256" key="1">
    <source>
        <dbReference type="ARBA" id="ARBA00022884"/>
    </source>
</evidence>
<organism evidence="5">
    <name type="scientific">Araucaria cunninghamii</name>
    <name type="common">Hoop pine</name>
    <name type="synonym">Moreton Bay pine</name>
    <dbReference type="NCBI Taxonomy" id="56994"/>
    <lineage>
        <taxon>Eukaryota</taxon>
        <taxon>Viridiplantae</taxon>
        <taxon>Streptophyta</taxon>
        <taxon>Embryophyta</taxon>
        <taxon>Tracheophyta</taxon>
        <taxon>Spermatophyta</taxon>
        <taxon>Pinopsida</taxon>
        <taxon>Pinidae</taxon>
        <taxon>Conifers II</taxon>
        <taxon>Araucariales</taxon>
        <taxon>Araucariaceae</taxon>
        <taxon>Araucaria</taxon>
    </lineage>
</organism>
<proteinExistence type="predicted"/>
<evidence type="ECO:0000259" key="4">
    <source>
        <dbReference type="PROSITE" id="PS50102"/>
    </source>
</evidence>
<dbReference type="EMBL" id="GCKF01034787">
    <property type="protein sequence ID" value="JAG97145.1"/>
    <property type="molecule type" value="Transcribed_RNA"/>
</dbReference>
<dbReference type="InterPro" id="IPR012677">
    <property type="entry name" value="Nucleotide-bd_a/b_plait_sf"/>
</dbReference>
<dbReference type="InterPro" id="IPR000504">
    <property type="entry name" value="RRM_dom"/>
</dbReference>
<evidence type="ECO:0000313" key="5">
    <source>
        <dbReference type="EMBL" id="JAG97145.1"/>
    </source>
</evidence>
<dbReference type="PANTHER" id="PTHR47640:SF11">
    <property type="entry name" value="RNA-BINDING PROTEIN 42"/>
    <property type="match status" value="1"/>
</dbReference>
<feature type="compositionally biased region" description="Basic and acidic residues" evidence="3">
    <location>
        <begin position="302"/>
        <end position="311"/>
    </location>
</feature>
<sequence>MANLLSELERFEQEMKELVSDSNSPTDANPANINTSSNSAFQSSSETSTLTAAPSPNGTVVQSTAPAQQLSRPPAPPASSVGTISYIAARPSPIISSGAQLQPQVSAPPAPSGLSLPAAPHLQWVNGGAGPAPVPPVSASTSSQFTYSSGAYPPGPSNVPSVSATATSSGAYPPGPSNVPSVSVTSTSGASYFPLPFHLQQQADHLQQQPQPEQQYAQQQPYLMPQYQPQVQKYPLAPQPQQPAPIQPPQYPYSSLYQAPAGVGGIYSLPQQQQAQQLFQKDAQTITPEALESVKAALASSENEHKAETKKKAIPRKAAGQTWEDPTLAEWPENDFRLFCGDLGNEVNDEVLTKAFSRYATFNMARVVRDKRTGKTKGYGFVSFSNPSDLASALKEMNGKYVGNRPIKLRKSNWKERTDFEAWEKHKMHGHKKGRLSKKTVLHK</sequence>
<dbReference type="Pfam" id="PF00076">
    <property type="entry name" value="RRM_1"/>
    <property type="match status" value="1"/>
</dbReference>
<name>A0A0D6R5H4_ARACU</name>
<dbReference type="CDD" id="cd12383">
    <property type="entry name" value="RRM_RBM42"/>
    <property type="match status" value="1"/>
</dbReference>
<dbReference type="GO" id="GO:0003729">
    <property type="term" value="F:mRNA binding"/>
    <property type="evidence" value="ECO:0007669"/>
    <property type="project" value="InterPro"/>
</dbReference>
<feature type="compositionally biased region" description="Polar residues" evidence="3">
    <location>
        <begin position="50"/>
        <end position="71"/>
    </location>
</feature>
<dbReference type="SMART" id="SM00360">
    <property type="entry name" value="RRM"/>
    <property type="match status" value="1"/>
</dbReference>
<dbReference type="PROSITE" id="PS50102">
    <property type="entry name" value="RRM"/>
    <property type="match status" value="1"/>
</dbReference>
<feature type="region of interest" description="Disordered" evidence="3">
    <location>
        <begin position="299"/>
        <end position="324"/>
    </location>
</feature>
<keyword evidence="1 2" id="KW-0694">RNA-binding</keyword>
<evidence type="ECO:0000256" key="3">
    <source>
        <dbReference type="SAM" id="MobiDB-lite"/>
    </source>
</evidence>
<accession>A0A0D6R5H4</accession>
<dbReference type="InterPro" id="IPR035979">
    <property type="entry name" value="RBD_domain_sf"/>
</dbReference>
<feature type="compositionally biased region" description="Polar residues" evidence="3">
    <location>
        <begin position="20"/>
        <end position="34"/>
    </location>
</feature>
<feature type="domain" description="RRM" evidence="4">
    <location>
        <begin position="336"/>
        <end position="414"/>
    </location>
</feature>
<dbReference type="PANTHER" id="PTHR47640">
    <property type="entry name" value="TRNA SELENOCYSTEINE 1-ASSOCIATED PROTEIN 1-RELATED-RELATED"/>
    <property type="match status" value="1"/>
</dbReference>
<dbReference type="SUPFAM" id="SSF54928">
    <property type="entry name" value="RNA-binding domain, RBD"/>
    <property type="match status" value="1"/>
</dbReference>
<feature type="region of interest" description="Disordered" evidence="3">
    <location>
        <begin position="13"/>
        <end position="83"/>
    </location>
</feature>
<dbReference type="InterPro" id="IPR050825">
    <property type="entry name" value="RBM42_RBP45_47-like"/>
</dbReference>
<dbReference type="Gene3D" id="3.30.70.330">
    <property type="match status" value="1"/>
</dbReference>
<dbReference type="FunFam" id="3.30.70.330:FF:000309">
    <property type="entry name" value="RNA-binding protein 42"/>
    <property type="match status" value="1"/>
</dbReference>